<evidence type="ECO:0000313" key="1">
    <source>
        <dbReference type="EMBL" id="ADJ21944.1"/>
    </source>
</evidence>
<dbReference type="Proteomes" id="UP000002033">
    <property type="component" value="Chromosome"/>
</dbReference>
<organism evidence="1 3">
    <name type="scientific">Hyphomicrobium denitrificans (strain ATCC 51888 / DSM 1869 / NCIMB 11706 / TK 0415)</name>
    <dbReference type="NCBI Taxonomy" id="582899"/>
    <lineage>
        <taxon>Bacteria</taxon>
        <taxon>Pseudomonadati</taxon>
        <taxon>Pseudomonadota</taxon>
        <taxon>Alphaproteobacteria</taxon>
        <taxon>Hyphomicrobiales</taxon>
        <taxon>Hyphomicrobiaceae</taxon>
        <taxon>Hyphomicrobium</taxon>
    </lineage>
</organism>
<proteinExistence type="predicted"/>
<name>D8JQ23_HYPDA</name>
<evidence type="ECO:0000313" key="2">
    <source>
        <dbReference type="EMBL" id="ADJ23349.1"/>
    </source>
</evidence>
<dbReference type="EMBL" id="CP002083">
    <property type="protein sequence ID" value="ADJ21944.1"/>
    <property type="molecule type" value="Genomic_DNA"/>
</dbReference>
<dbReference type="RefSeq" id="WP_013214163.1">
    <property type="nucleotide sequence ID" value="NC_014313.1"/>
</dbReference>
<dbReference type="KEGG" id="hdn:Hden_0117"/>
<keyword evidence="3" id="KW-1185">Reference proteome</keyword>
<sequence>MENANNTAYDLVVSFSGLYGTMPEEHAFVHGCEFGQLWQRMTSGSEAEIEGTFHSANRVVIERACVSQGWSAEFEDAKDDDGKSYDEWLFVKLKKVKSASHNPHGLRVVASERWGS</sequence>
<reference evidence="1" key="1">
    <citation type="submission" date="2010-06" db="EMBL/GenBank/DDBJ databases">
        <title>Complete sequence of Hyphomicrobium denitrificans ATCC 51888.</title>
        <authorList>
            <consortium name="US DOE Joint Genome Institute"/>
            <person name="Lucas S."/>
            <person name="Copeland A."/>
            <person name="Lapidus A."/>
            <person name="Cheng J.-F."/>
            <person name="Bruce D."/>
            <person name="Goodwin L."/>
            <person name="Pitluck S."/>
            <person name="Held B."/>
            <person name="Detter J.C."/>
            <person name="Han C."/>
            <person name="Tapia R."/>
            <person name="Land M."/>
            <person name="Hauser L."/>
            <person name="Kyrpides N."/>
            <person name="Ivanova N."/>
            <person name="Brown P.J.B."/>
            <person name="Brun Y.V."/>
            <person name="Woyke T."/>
        </authorList>
    </citation>
    <scope>NUCLEOTIDE SEQUENCE</scope>
    <source>
        <strain evidence="1">ATCC 51888</strain>
    </source>
</reference>
<reference evidence="3" key="2">
    <citation type="journal article" date="2011" name="J. Bacteriol.">
        <title>Genome sequences of eight morphologically diverse alphaproteobacteria.</title>
        <authorList>
            <consortium name="US DOE Joint Genome Institute"/>
            <person name="Brown P.J."/>
            <person name="Kysela D.T."/>
            <person name="Buechlein A."/>
            <person name="Hemmerich C."/>
            <person name="Brun Y.V."/>
        </authorList>
    </citation>
    <scope>NUCLEOTIDE SEQUENCE [LARGE SCALE GENOMIC DNA]</scope>
    <source>
        <strain evidence="3">ATCC 51888 / DSM 1869 / NCIB 11706 / TK 0415</strain>
    </source>
</reference>
<dbReference type="HOGENOM" id="CLU_2093501_0_0_5"/>
<accession>D8JQ23</accession>
<evidence type="ECO:0000313" key="3">
    <source>
        <dbReference type="Proteomes" id="UP000002033"/>
    </source>
</evidence>
<dbReference type="KEGG" id="hdn:Hden_1537"/>
<dbReference type="EMBL" id="CP002083">
    <property type="protein sequence ID" value="ADJ23349.1"/>
    <property type="molecule type" value="Genomic_DNA"/>
</dbReference>
<dbReference type="STRING" id="582899.Hden_0117"/>
<gene>
    <name evidence="1" type="ordered locus">Hden_0117</name>
    <name evidence="2" type="ordered locus">Hden_1537</name>
</gene>
<dbReference type="AlphaFoldDB" id="D8JQ23"/>
<protein>
    <submittedName>
        <fullName evidence="1">Uncharacterized protein</fullName>
    </submittedName>
</protein>